<reference evidence="2 3" key="1">
    <citation type="submission" date="2017-06" db="EMBL/GenBank/DDBJ databases">
        <title>Complete genome sequence of Shewanella marisflavi EP1 associated with anaerobic 2,4-dinitrotoluene reduction and salt tolerance.</title>
        <authorList>
            <person name="Huang J."/>
        </authorList>
    </citation>
    <scope>NUCLEOTIDE SEQUENCE [LARGE SCALE GENOMIC DNA]</scope>
    <source>
        <strain evidence="2 3">EP1</strain>
    </source>
</reference>
<name>A0AAC9XMN1_9GAMM</name>
<evidence type="ECO:0000256" key="1">
    <source>
        <dbReference type="SAM" id="Phobius"/>
    </source>
</evidence>
<dbReference type="EMBL" id="CP022272">
    <property type="protein sequence ID" value="ASJ95783.1"/>
    <property type="molecule type" value="Genomic_DNA"/>
</dbReference>
<protein>
    <submittedName>
        <fullName evidence="2">Uncharacterized protein</fullName>
    </submittedName>
</protein>
<accession>A0AAC9XMN1</accession>
<dbReference type="RefSeq" id="WP_088903917.1">
    <property type="nucleotide sequence ID" value="NZ_CP022272.1"/>
</dbReference>
<gene>
    <name evidence="2" type="ORF">CFF01_03800</name>
</gene>
<evidence type="ECO:0000313" key="3">
    <source>
        <dbReference type="Proteomes" id="UP000198233"/>
    </source>
</evidence>
<keyword evidence="1" id="KW-0472">Membrane</keyword>
<dbReference type="InterPro" id="IPR046172">
    <property type="entry name" value="DUF6174"/>
</dbReference>
<proteinExistence type="predicted"/>
<keyword evidence="1" id="KW-1133">Transmembrane helix</keyword>
<dbReference type="Pfam" id="PF19671">
    <property type="entry name" value="DUF6174"/>
    <property type="match status" value="1"/>
</dbReference>
<dbReference type="KEGG" id="smav:CFF01_03800"/>
<dbReference type="AlphaFoldDB" id="A0AAC9XMN1"/>
<evidence type="ECO:0000313" key="2">
    <source>
        <dbReference type="EMBL" id="ASJ95783.1"/>
    </source>
</evidence>
<feature type="transmembrane region" description="Helical" evidence="1">
    <location>
        <begin position="12"/>
        <end position="30"/>
    </location>
</feature>
<organism evidence="2 3">
    <name type="scientific">Shewanella marisflavi</name>
    <dbReference type="NCBI Taxonomy" id="260364"/>
    <lineage>
        <taxon>Bacteria</taxon>
        <taxon>Pseudomonadati</taxon>
        <taxon>Pseudomonadota</taxon>
        <taxon>Gammaproteobacteria</taxon>
        <taxon>Alteromonadales</taxon>
        <taxon>Shewanellaceae</taxon>
        <taxon>Shewanella</taxon>
    </lineage>
</organism>
<keyword evidence="1" id="KW-0812">Transmembrane</keyword>
<sequence length="149" mass="17266">MQIFDTRNPYSIFFVLGTIIVLIFSFWGIGHQSVNSQTREKIARQLEIWKQNEPERYSYVAQEGCMYVAGSKVLVVNGVALFEKLGEHEHELVIDDLFKAANKGLFEAASMEIKYHPKFGFPEVIEVDWSKDTIDDECFYEISKFKVIE</sequence>
<dbReference type="Proteomes" id="UP000198233">
    <property type="component" value="Chromosome"/>
</dbReference>